<keyword evidence="1 4" id="KW-0808">Transferase</keyword>
<dbReference type="CDD" id="cd04301">
    <property type="entry name" value="NAT_SF"/>
    <property type="match status" value="1"/>
</dbReference>
<accession>A0A2T0SAY8</accession>
<keyword evidence="5" id="KW-1185">Reference proteome</keyword>
<evidence type="ECO:0000259" key="3">
    <source>
        <dbReference type="PROSITE" id="PS51186"/>
    </source>
</evidence>
<dbReference type="SUPFAM" id="SSF55729">
    <property type="entry name" value="Acyl-CoA N-acyltransferases (Nat)"/>
    <property type="match status" value="1"/>
</dbReference>
<dbReference type="EMBL" id="PVZG01000004">
    <property type="protein sequence ID" value="PRY30572.1"/>
    <property type="molecule type" value="Genomic_DNA"/>
</dbReference>
<dbReference type="InterPro" id="IPR050832">
    <property type="entry name" value="Bact_Acetyltransf"/>
</dbReference>
<comment type="caution">
    <text evidence="4">The sequence shown here is derived from an EMBL/GenBank/DDBJ whole genome shotgun (WGS) entry which is preliminary data.</text>
</comment>
<dbReference type="PANTHER" id="PTHR43877">
    <property type="entry name" value="AMINOALKYLPHOSPHONATE N-ACETYLTRANSFERASE-RELATED-RELATED"/>
    <property type="match status" value="1"/>
</dbReference>
<feature type="domain" description="N-acetyltransferase" evidence="3">
    <location>
        <begin position="1"/>
        <end position="151"/>
    </location>
</feature>
<evidence type="ECO:0000313" key="5">
    <source>
        <dbReference type="Proteomes" id="UP000239209"/>
    </source>
</evidence>
<protein>
    <submittedName>
        <fullName evidence="4">Acetyltransferase (GNAT) family protein</fullName>
    </submittedName>
</protein>
<dbReference type="AlphaFoldDB" id="A0A2T0SAY8"/>
<gene>
    <name evidence="4" type="ORF">CLV70_104124</name>
</gene>
<dbReference type="PANTHER" id="PTHR43877:SF2">
    <property type="entry name" value="AMINOALKYLPHOSPHONATE N-ACETYLTRANSFERASE-RELATED"/>
    <property type="match status" value="1"/>
</dbReference>
<proteinExistence type="predicted"/>
<evidence type="ECO:0000256" key="1">
    <source>
        <dbReference type="ARBA" id="ARBA00022679"/>
    </source>
</evidence>
<sequence>MIIAEEPWESADGVRLRDAMGAELAARYPEIPDQEGDSRPTAETVDVYLIARGGDGEAVGCGALRLLPDGTAEVKRMYVAPDARGTGVATGILRALEGHALRLGADTVQLTTGDRQPDAVRFYEREGYHRTDGYGPFAGHPMALCYARRLH</sequence>
<keyword evidence="2" id="KW-0012">Acyltransferase</keyword>
<dbReference type="Gene3D" id="3.40.630.30">
    <property type="match status" value="1"/>
</dbReference>
<evidence type="ECO:0000256" key="2">
    <source>
        <dbReference type="ARBA" id="ARBA00023315"/>
    </source>
</evidence>
<dbReference type="Pfam" id="PF00583">
    <property type="entry name" value="Acetyltransf_1"/>
    <property type="match status" value="1"/>
</dbReference>
<evidence type="ECO:0000313" key="4">
    <source>
        <dbReference type="EMBL" id="PRY30572.1"/>
    </source>
</evidence>
<dbReference type="GO" id="GO:0016747">
    <property type="term" value="F:acyltransferase activity, transferring groups other than amino-acyl groups"/>
    <property type="evidence" value="ECO:0007669"/>
    <property type="project" value="InterPro"/>
</dbReference>
<organism evidence="4 5">
    <name type="scientific">Pseudosporangium ferrugineum</name>
    <dbReference type="NCBI Taxonomy" id="439699"/>
    <lineage>
        <taxon>Bacteria</taxon>
        <taxon>Bacillati</taxon>
        <taxon>Actinomycetota</taxon>
        <taxon>Actinomycetes</taxon>
        <taxon>Micromonosporales</taxon>
        <taxon>Micromonosporaceae</taxon>
        <taxon>Pseudosporangium</taxon>
    </lineage>
</organism>
<dbReference type="InterPro" id="IPR016181">
    <property type="entry name" value="Acyl_CoA_acyltransferase"/>
</dbReference>
<dbReference type="Proteomes" id="UP000239209">
    <property type="component" value="Unassembled WGS sequence"/>
</dbReference>
<dbReference type="PROSITE" id="PS51186">
    <property type="entry name" value="GNAT"/>
    <property type="match status" value="1"/>
</dbReference>
<dbReference type="InterPro" id="IPR000182">
    <property type="entry name" value="GNAT_dom"/>
</dbReference>
<reference evidence="4 5" key="1">
    <citation type="submission" date="2018-03" db="EMBL/GenBank/DDBJ databases">
        <title>Genomic Encyclopedia of Archaeal and Bacterial Type Strains, Phase II (KMG-II): from individual species to whole genera.</title>
        <authorList>
            <person name="Goeker M."/>
        </authorList>
    </citation>
    <scope>NUCLEOTIDE SEQUENCE [LARGE SCALE GENOMIC DNA]</scope>
    <source>
        <strain evidence="4 5">DSM 45348</strain>
    </source>
</reference>
<name>A0A2T0SAY8_9ACTN</name>